<evidence type="ECO:0000259" key="13">
    <source>
        <dbReference type="PROSITE" id="PS50042"/>
    </source>
</evidence>
<dbReference type="Pfam" id="PF00027">
    <property type="entry name" value="cNMP_binding"/>
    <property type="match status" value="1"/>
</dbReference>
<feature type="transmembrane region" description="Helical" evidence="12">
    <location>
        <begin position="1065"/>
        <end position="1089"/>
    </location>
</feature>
<name>A0AAE0BGY6_9CHLO</name>
<dbReference type="Gene3D" id="2.60.120.10">
    <property type="entry name" value="Jelly Rolls"/>
    <property type="match status" value="1"/>
</dbReference>
<dbReference type="Pfam" id="PF00520">
    <property type="entry name" value="Ion_trans"/>
    <property type="match status" value="3"/>
</dbReference>
<organism evidence="14 15">
    <name type="scientific">Cymbomonas tetramitiformis</name>
    <dbReference type="NCBI Taxonomy" id="36881"/>
    <lineage>
        <taxon>Eukaryota</taxon>
        <taxon>Viridiplantae</taxon>
        <taxon>Chlorophyta</taxon>
        <taxon>Pyramimonadophyceae</taxon>
        <taxon>Pyramimonadales</taxon>
        <taxon>Pyramimonadaceae</taxon>
        <taxon>Cymbomonas</taxon>
    </lineage>
</organism>
<dbReference type="InterPro" id="IPR018490">
    <property type="entry name" value="cNMP-bd_dom_sf"/>
</dbReference>
<keyword evidence="8 12" id="KW-0472">Membrane</keyword>
<evidence type="ECO:0000256" key="7">
    <source>
        <dbReference type="ARBA" id="ARBA00023065"/>
    </source>
</evidence>
<keyword evidence="10" id="KW-0407">Ion channel</keyword>
<feature type="region of interest" description="Disordered" evidence="11">
    <location>
        <begin position="702"/>
        <end position="723"/>
    </location>
</feature>
<feature type="region of interest" description="Disordered" evidence="11">
    <location>
        <begin position="770"/>
        <end position="801"/>
    </location>
</feature>
<feature type="region of interest" description="Disordered" evidence="11">
    <location>
        <begin position="670"/>
        <end position="689"/>
    </location>
</feature>
<dbReference type="FunFam" id="1.20.120.350:FF:000009">
    <property type="entry name" value="Voltage-dependent T-type calcium channel subunit alpha"/>
    <property type="match status" value="1"/>
</dbReference>
<keyword evidence="2" id="KW-0813">Transport</keyword>
<dbReference type="InterPro" id="IPR005821">
    <property type="entry name" value="Ion_trans_dom"/>
</dbReference>
<dbReference type="PANTHER" id="PTHR10037:SF62">
    <property type="entry name" value="SODIUM CHANNEL PROTEIN 60E"/>
    <property type="match status" value="1"/>
</dbReference>
<dbReference type="Gene3D" id="1.10.287.70">
    <property type="match status" value="3"/>
</dbReference>
<evidence type="ECO:0000256" key="3">
    <source>
        <dbReference type="ARBA" id="ARBA00022692"/>
    </source>
</evidence>
<evidence type="ECO:0000256" key="9">
    <source>
        <dbReference type="ARBA" id="ARBA00023180"/>
    </source>
</evidence>
<dbReference type="Proteomes" id="UP001190700">
    <property type="component" value="Unassembled WGS sequence"/>
</dbReference>
<evidence type="ECO:0000313" key="15">
    <source>
        <dbReference type="Proteomes" id="UP001190700"/>
    </source>
</evidence>
<dbReference type="EMBL" id="LGRX02035282">
    <property type="protein sequence ID" value="KAK3235489.1"/>
    <property type="molecule type" value="Genomic_DNA"/>
</dbReference>
<accession>A0AAE0BGY6</accession>
<feature type="non-terminal residue" evidence="14">
    <location>
        <position position="1263"/>
    </location>
</feature>
<feature type="transmembrane region" description="Helical" evidence="12">
    <location>
        <begin position="243"/>
        <end position="266"/>
    </location>
</feature>
<feature type="compositionally biased region" description="Polar residues" evidence="11">
    <location>
        <begin position="704"/>
        <end position="713"/>
    </location>
</feature>
<feature type="transmembrane region" description="Helical" evidence="12">
    <location>
        <begin position="68"/>
        <end position="90"/>
    </location>
</feature>
<dbReference type="GO" id="GO:0001518">
    <property type="term" value="C:voltage-gated sodium channel complex"/>
    <property type="evidence" value="ECO:0007669"/>
    <property type="project" value="TreeGrafter"/>
</dbReference>
<dbReference type="InterPro" id="IPR027359">
    <property type="entry name" value="Volt_channel_dom_sf"/>
</dbReference>
<dbReference type="GO" id="GO:0086010">
    <property type="term" value="P:membrane depolarization during action potential"/>
    <property type="evidence" value="ECO:0007669"/>
    <property type="project" value="TreeGrafter"/>
</dbReference>
<sequence>MSGMQLWMGKVGGHCYGRLQSGEYQLVEEWPEYPCDFSGSEGRECPSGTTCMDSGVNPSYDVLSFDSFLHSFLVIFQVLTLSQWELLYIVCADAAGPYTAAIYYTSLVCLGAYFAVQLIIAVIATKFTQESSRLKLEMIDGGTNFLFSQASGMQPAGSGAPALASKKTLSTLLRELLLFCRSKWRHFRHKAKEWQEPVCRRMLPIVKHKAFEWGVSVCIILNVLTMSISHHGMSQSLADLLEIFEFIFTLVFLLEMACKLLALGLIEYWTDAFDIMDGIVNAFGLVGLVAGGTNLSALRTLRLVRTLRSLRMLTFMEDLRRLAGTIAHGFKSLKDFGALAFLFIFIFIVIGMQMFGGLLEGRRNFDTFGSSFMVLFEMMTGDKWTEIMWKSMDATSDLAAVYFIIWMTLGYFVLATLFLAIFIESMSADGETIQAVNSLDLQLQALLPACPLFVHCTPGNLRQIAPYIQEKEIEAGKPIVTMGQAAGDAIYFVQNGVVEVTSEDGTKSEVLVGGWFGRRNIGEVEGWHISAVTKAATSLWSLTDEDFASILYRFPEVFSHIQALKDLIAEVVSIKRQAFVAEVRSISDWLLQLDPDIYANQRNVKTHAQQAVKLDTAYRMTFFKKSTKRMTLVHSAVLKGMEHTVGQGGQAQEFGAIRRKRLTMLKIATAESQDGEGPPLERASSSSQAVTEAFQVSRLDVEQSLRQPSSPVQDSAHEAGPSRQELVLTSLSPEQPAAHSRETAANGKAAYSSLLTPSEASSISVNSFHAEVDESPSMCPPKPEDSAEEGSDPPEDPNTPQILVASSEMSRAFDDIYELQADNELAAGEPEYRRTPRRNVLTEAPNPAVVNNLVAPKRERSKTLTEKIVDKRQRISQLPGMLMRTLTLQGIRNTMYGLSDNIQEITTESAKMVEQGIEDTRMGVKNNLKRVGTFVGRAVDPLTEFRKQFKKKGKSPIDQVRKRRGHVMMMENPYTDGLKADTNLRQSATMRAVKLQDIAKDLSENTDHMAYTSLGLFNTDSWLRSTLIRIVTSKMFDNCILLLILLSSAVLAVDNPTVETSRLIGDILGIANFVFSVAFIAEFSMKVIAYGFVRHPGSYLRNGWNVLDMAIILVTLPSLLGESSVGALRAFRLMRVLRPLRALSRLKGLQVVVVGLLEAIPSIWHVIIFGLFQTFVFAILGVQLFGGQFHRCNDSSVSHKDECVGRYLHYPTDVGWPIWTERKWSYSVYHFDHMGAAMVSLFIVSTASSWHQISWGGMDVAGV</sequence>
<evidence type="ECO:0000313" key="14">
    <source>
        <dbReference type="EMBL" id="KAK3235489.1"/>
    </source>
</evidence>
<feature type="transmembrane region" description="Helical" evidence="12">
    <location>
        <begin position="1166"/>
        <end position="1186"/>
    </location>
</feature>
<dbReference type="PANTHER" id="PTHR10037">
    <property type="entry name" value="VOLTAGE-GATED CATION CHANNEL CALCIUM AND SODIUM"/>
    <property type="match status" value="1"/>
</dbReference>
<evidence type="ECO:0000256" key="12">
    <source>
        <dbReference type="SAM" id="Phobius"/>
    </source>
</evidence>
<dbReference type="InterPro" id="IPR000595">
    <property type="entry name" value="cNMP-bd_dom"/>
</dbReference>
<gene>
    <name evidence="14" type="ORF">CYMTET_54311</name>
</gene>
<protein>
    <recommendedName>
        <fullName evidence="13">Cyclic nucleotide-binding domain-containing protein</fullName>
    </recommendedName>
</protein>
<feature type="transmembrane region" description="Helical" evidence="12">
    <location>
        <begin position="210"/>
        <end position="231"/>
    </location>
</feature>
<dbReference type="SUPFAM" id="SSF51206">
    <property type="entry name" value="cAMP-binding domain-like"/>
    <property type="match status" value="1"/>
</dbReference>
<feature type="transmembrane region" description="Helical" evidence="12">
    <location>
        <begin position="1109"/>
        <end position="1131"/>
    </location>
</feature>
<keyword evidence="3 12" id="KW-0812">Transmembrane</keyword>
<keyword evidence="6 12" id="KW-1133">Transmembrane helix</keyword>
<dbReference type="GO" id="GO:0005248">
    <property type="term" value="F:voltage-gated sodium channel activity"/>
    <property type="evidence" value="ECO:0007669"/>
    <property type="project" value="TreeGrafter"/>
</dbReference>
<feature type="transmembrane region" description="Helical" evidence="12">
    <location>
        <begin position="398"/>
        <end position="423"/>
    </location>
</feature>
<evidence type="ECO:0000256" key="1">
    <source>
        <dbReference type="ARBA" id="ARBA00004141"/>
    </source>
</evidence>
<dbReference type="CDD" id="cd00038">
    <property type="entry name" value="CAP_ED"/>
    <property type="match status" value="1"/>
</dbReference>
<feature type="transmembrane region" description="Helical" evidence="12">
    <location>
        <begin position="278"/>
        <end position="298"/>
    </location>
</feature>
<dbReference type="InterPro" id="IPR043203">
    <property type="entry name" value="VGCC_Ca_Na"/>
</dbReference>
<comment type="subcellular location">
    <subcellularLocation>
        <location evidence="1">Membrane</location>
        <topology evidence="1">Multi-pass membrane protein</topology>
    </subcellularLocation>
</comment>
<keyword evidence="4" id="KW-0677">Repeat</keyword>
<evidence type="ECO:0000256" key="8">
    <source>
        <dbReference type="ARBA" id="ARBA00023136"/>
    </source>
</evidence>
<evidence type="ECO:0000256" key="6">
    <source>
        <dbReference type="ARBA" id="ARBA00022989"/>
    </source>
</evidence>
<keyword evidence="5" id="KW-0851">Voltage-gated channel</keyword>
<proteinExistence type="predicted"/>
<feature type="domain" description="Cyclic nucleotide-binding" evidence="13">
    <location>
        <begin position="452"/>
        <end position="551"/>
    </location>
</feature>
<feature type="transmembrane region" description="Helical" evidence="12">
    <location>
        <begin position="102"/>
        <end position="125"/>
    </location>
</feature>
<reference evidence="14 15" key="1">
    <citation type="journal article" date="2015" name="Genome Biol. Evol.">
        <title>Comparative Genomics of a Bacterivorous Green Alga Reveals Evolutionary Causalities and Consequences of Phago-Mixotrophic Mode of Nutrition.</title>
        <authorList>
            <person name="Burns J.A."/>
            <person name="Paasch A."/>
            <person name="Narechania A."/>
            <person name="Kim E."/>
        </authorList>
    </citation>
    <scope>NUCLEOTIDE SEQUENCE [LARGE SCALE GENOMIC DNA]</scope>
    <source>
        <strain evidence="14 15">PLY_AMNH</strain>
    </source>
</reference>
<feature type="compositionally biased region" description="Acidic residues" evidence="11">
    <location>
        <begin position="786"/>
        <end position="795"/>
    </location>
</feature>
<evidence type="ECO:0000256" key="10">
    <source>
        <dbReference type="ARBA" id="ARBA00023303"/>
    </source>
</evidence>
<dbReference type="Gene3D" id="1.20.120.350">
    <property type="entry name" value="Voltage-gated potassium channels. Chain C"/>
    <property type="match status" value="2"/>
</dbReference>
<dbReference type="InterPro" id="IPR014710">
    <property type="entry name" value="RmlC-like_jellyroll"/>
</dbReference>
<evidence type="ECO:0000256" key="2">
    <source>
        <dbReference type="ARBA" id="ARBA00022448"/>
    </source>
</evidence>
<keyword evidence="15" id="KW-1185">Reference proteome</keyword>
<dbReference type="AlphaFoldDB" id="A0AAE0BGY6"/>
<dbReference type="SUPFAM" id="SSF81324">
    <property type="entry name" value="Voltage-gated potassium channels"/>
    <property type="match status" value="2"/>
</dbReference>
<keyword evidence="7" id="KW-0406">Ion transport</keyword>
<keyword evidence="9" id="KW-0325">Glycoprotein</keyword>
<evidence type="ECO:0000256" key="5">
    <source>
        <dbReference type="ARBA" id="ARBA00022882"/>
    </source>
</evidence>
<evidence type="ECO:0000256" key="4">
    <source>
        <dbReference type="ARBA" id="ARBA00022737"/>
    </source>
</evidence>
<feature type="transmembrane region" description="Helical" evidence="12">
    <location>
        <begin position="338"/>
        <end position="359"/>
    </location>
</feature>
<evidence type="ECO:0000256" key="11">
    <source>
        <dbReference type="SAM" id="MobiDB-lite"/>
    </source>
</evidence>
<comment type="caution">
    <text evidence="14">The sequence shown here is derived from an EMBL/GenBank/DDBJ whole genome shotgun (WGS) entry which is preliminary data.</text>
</comment>
<dbReference type="PROSITE" id="PS50042">
    <property type="entry name" value="CNMP_BINDING_3"/>
    <property type="match status" value="1"/>
</dbReference>